<name>A0AAN8WKQ4_HALRR</name>
<protein>
    <submittedName>
        <fullName evidence="1">Uncharacterized protein</fullName>
    </submittedName>
</protein>
<feature type="non-terminal residue" evidence="1">
    <location>
        <position position="1"/>
    </location>
</feature>
<comment type="caution">
    <text evidence="1">The sequence shown here is derived from an EMBL/GenBank/DDBJ whole genome shotgun (WGS) entry which is preliminary data.</text>
</comment>
<proteinExistence type="predicted"/>
<feature type="non-terminal residue" evidence="1">
    <location>
        <position position="72"/>
    </location>
</feature>
<dbReference type="EMBL" id="JAXCGZ010022114">
    <property type="protein sequence ID" value="KAK7037445.1"/>
    <property type="molecule type" value="Genomic_DNA"/>
</dbReference>
<accession>A0AAN8WKQ4</accession>
<sequence>VIPYLVAPCKHLVYPLEKSREIFIIYDNIVNNLNTIFFNLKSHVITEATDSCKAHGSSTVFETYIWGDESNE</sequence>
<gene>
    <name evidence="1" type="ORF">SK128_009187</name>
</gene>
<dbReference type="AlphaFoldDB" id="A0AAN8WKQ4"/>
<evidence type="ECO:0000313" key="2">
    <source>
        <dbReference type="Proteomes" id="UP001381693"/>
    </source>
</evidence>
<keyword evidence="2" id="KW-1185">Reference proteome</keyword>
<organism evidence="1 2">
    <name type="scientific">Halocaridina rubra</name>
    <name type="common">Hawaiian red shrimp</name>
    <dbReference type="NCBI Taxonomy" id="373956"/>
    <lineage>
        <taxon>Eukaryota</taxon>
        <taxon>Metazoa</taxon>
        <taxon>Ecdysozoa</taxon>
        <taxon>Arthropoda</taxon>
        <taxon>Crustacea</taxon>
        <taxon>Multicrustacea</taxon>
        <taxon>Malacostraca</taxon>
        <taxon>Eumalacostraca</taxon>
        <taxon>Eucarida</taxon>
        <taxon>Decapoda</taxon>
        <taxon>Pleocyemata</taxon>
        <taxon>Caridea</taxon>
        <taxon>Atyoidea</taxon>
        <taxon>Atyidae</taxon>
        <taxon>Halocaridina</taxon>
    </lineage>
</organism>
<evidence type="ECO:0000313" key="1">
    <source>
        <dbReference type="EMBL" id="KAK7037445.1"/>
    </source>
</evidence>
<reference evidence="1 2" key="1">
    <citation type="submission" date="2023-11" db="EMBL/GenBank/DDBJ databases">
        <title>Halocaridina rubra genome assembly.</title>
        <authorList>
            <person name="Smith C."/>
        </authorList>
    </citation>
    <scope>NUCLEOTIDE SEQUENCE [LARGE SCALE GENOMIC DNA]</scope>
    <source>
        <strain evidence="1">EP-1</strain>
        <tissue evidence="1">Whole</tissue>
    </source>
</reference>
<dbReference type="Proteomes" id="UP001381693">
    <property type="component" value="Unassembled WGS sequence"/>
</dbReference>